<dbReference type="SUPFAM" id="SSF56300">
    <property type="entry name" value="Metallo-dependent phosphatases"/>
    <property type="match status" value="1"/>
</dbReference>
<dbReference type="PANTHER" id="PTHR32440">
    <property type="entry name" value="PHOSPHATASE DCR2-RELATED-RELATED"/>
    <property type="match status" value="1"/>
</dbReference>
<dbReference type="EMBL" id="BMFU01000003">
    <property type="protein sequence ID" value="GGH54538.1"/>
    <property type="molecule type" value="Genomic_DNA"/>
</dbReference>
<reference evidence="3" key="1">
    <citation type="journal article" date="2019" name="Int. J. Syst. Evol. Microbiol.">
        <title>The Global Catalogue of Microorganisms (GCM) 10K type strain sequencing project: providing services to taxonomists for standard genome sequencing and annotation.</title>
        <authorList>
            <consortium name="The Broad Institute Genomics Platform"/>
            <consortium name="The Broad Institute Genome Sequencing Center for Infectious Disease"/>
            <person name="Wu L."/>
            <person name="Ma J."/>
        </authorList>
    </citation>
    <scope>NUCLEOTIDE SEQUENCE [LARGE SCALE GENOMIC DNA]</scope>
    <source>
        <strain evidence="3">CGMCC 1.12770</strain>
    </source>
</reference>
<sequence>MKQHLSFRENKTFTIVQFTDLHWKDGRPEDLRTRRMMQSIIELEQPDLVVFTGDVIYTGPVEPGNKACEHPEQAFRDAVSVVEQSGVPWAFVFGNHDAEQRITQTELMQVVQEHEYSVTEEGPRDIAGLGNYTLEIAGADGLPAAVLYLLDSGSYSTVKSIPGYGWIQQSQLRWLMDESTRVNPGRSRGDKLPALAFLHIPIPEYQTMWDTQTCYGHKFEPVCAAQVNSGLFAALLEMGDVMGTFCGHDHVNDFHGQYHGIRLCYGRSSGHSTYGRDGMLRGGRVIQLREGERTFDTWLRLEDGSVVEEQPEHQPEKH</sequence>
<evidence type="ECO:0000313" key="3">
    <source>
        <dbReference type="Proteomes" id="UP000652153"/>
    </source>
</evidence>
<dbReference type="RefSeq" id="WP_188592500.1">
    <property type="nucleotide sequence ID" value="NZ_BMFU01000003.1"/>
</dbReference>
<dbReference type="Proteomes" id="UP000652153">
    <property type="component" value="Unassembled WGS sequence"/>
</dbReference>
<evidence type="ECO:0000259" key="1">
    <source>
        <dbReference type="Pfam" id="PF00149"/>
    </source>
</evidence>
<comment type="caution">
    <text evidence="2">The sequence shown here is derived from an EMBL/GenBank/DDBJ whole genome shotgun (WGS) entry which is preliminary data.</text>
</comment>
<dbReference type="CDD" id="cd07383">
    <property type="entry name" value="MPP_Dcr2"/>
    <property type="match status" value="1"/>
</dbReference>
<dbReference type="Gene3D" id="3.60.21.10">
    <property type="match status" value="1"/>
</dbReference>
<gene>
    <name evidence="2" type="ORF">GCM10008014_23310</name>
</gene>
<protein>
    <submittedName>
        <fullName evidence="2">Phosphohydrolase</fullName>
    </submittedName>
</protein>
<name>A0ABQ1ZBM3_9BACL</name>
<dbReference type="InterPro" id="IPR004843">
    <property type="entry name" value="Calcineurin-like_PHP"/>
</dbReference>
<dbReference type="Pfam" id="PF00149">
    <property type="entry name" value="Metallophos"/>
    <property type="match status" value="1"/>
</dbReference>
<dbReference type="InterPro" id="IPR029052">
    <property type="entry name" value="Metallo-depent_PP-like"/>
</dbReference>
<dbReference type="InterPro" id="IPR011230">
    <property type="entry name" value="PAP14/16/28/29"/>
</dbReference>
<proteinExistence type="predicted"/>
<dbReference type="PIRSF" id="PIRSF030250">
    <property type="entry name" value="Ptase_At2g46880"/>
    <property type="match status" value="1"/>
</dbReference>
<accession>A0ABQ1ZBM3</accession>
<evidence type="ECO:0000313" key="2">
    <source>
        <dbReference type="EMBL" id="GGH54538.1"/>
    </source>
</evidence>
<keyword evidence="3" id="KW-1185">Reference proteome</keyword>
<organism evidence="2 3">
    <name type="scientific">Paenibacillus silvae</name>
    <dbReference type="NCBI Taxonomy" id="1325358"/>
    <lineage>
        <taxon>Bacteria</taxon>
        <taxon>Bacillati</taxon>
        <taxon>Bacillota</taxon>
        <taxon>Bacilli</taxon>
        <taxon>Bacillales</taxon>
        <taxon>Paenibacillaceae</taxon>
        <taxon>Paenibacillus</taxon>
    </lineage>
</organism>
<feature type="domain" description="Calcineurin-like phosphoesterase" evidence="1">
    <location>
        <begin position="14"/>
        <end position="251"/>
    </location>
</feature>